<dbReference type="InterPro" id="IPR001878">
    <property type="entry name" value="Znf_CCHC"/>
</dbReference>
<dbReference type="Pfam" id="PF00098">
    <property type="entry name" value="zf-CCHC"/>
    <property type="match status" value="2"/>
</dbReference>
<dbReference type="AlphaFoldDB" id="A0A9W9ZG75"/>
<reference evidence="4" key="1">
    <citation type="submission" date="2023-01" db="EMBL/GenBank/DDBJ databases">
        <title>Genome assembly of the deep-sea coral Lophelia pertusa.</title>
        <authorList>
            <person name="Herrera S."/>
            <person name="Cordes E."/>
        </authorList>
    </citation>
    <scope>NUCLEOTIDE SEQUENCE</scope>
    <source>
        <strain evidence="4">USNM1676648</strain>
        <tissue evidence="4">Polyp</tissue>
    </source>
</reference>
<dbReference type="PANTHER" id="PTHR23002">
    <property type="entry name" value="ZINC FINGER CCHC DOMAIN CONTAINING PROTEIN"/>
    <property type="match status" value="1"/>
</dbReference>
<keyword evidence="5" id="KW-1185">Reference proteome</keyword>
<organism evidence="4 5">
    <name type="scientific">Desmophyllum pertusum</name>
    <dbReference type="NCBI Taxonomy" id="174260"/>
    <lineage>
        <taxon>Eukaryota</taxon>
        <taxon>Metazoa</taxon>
        <taxon>Cnidaria</taxon>
        <taxon>Anthozoa</taxon>
        <taxon>Hexacorallia</taxon>
        <taxon>Scleractinia</taxon>
        <taxon>Caryophylliina</taxon>
        <taxon>Caryophylliidae</taxon>
        <taxon>Desmophyllum</taxon>
    </lineage>
</organism>
<dbReference type="GO" id="GO:0003676">
    <property type="term" value="F:nucleic acid binding"/>
    <property type="evidence" value="ECO:0007669"/>
    <property type="project" value="InterPro"/>
</dbReference>
<protein>
    <recommendedName>
        <fullName evidence="3">CCHC-type domain-containing protein</fullName>
    </recommendedName>
</protein>
<proteinExistence type="predicted"/>
<dbReference type="InterPro" id="IPR036875">
    <property type="entry name" value="Znf_CCHC_sf"/>
</dbReference>
<evidence type="ECO:0000313" key="5">
    <source>
        <dbReference type="Proteomes" id="UP001163046"/>
    </source>
</evidence>
<accession>A0A9W9ZG75</accession>
<feature type="domain" description="CCHC-type" evidence="3">
    <location>
        <begin position="106"/>
        <end position="122"/>
    </location>
</feature>
<dbReference type="EMBL" id="MU826352">
    <property type="protein sequence ID" value="KAJ7380770.1"/>
    <property type="molecule type" value="Genomic_DNA"/>
</dbReference>
<keyword evidence="1" id="KW-0862">Zinc</keyword>
<dbReference type="GO" id="GO:0008270">
    <property type="term" value="F:zinc ion binding"/>
    <property type="evidence" value="ECO:0007669"/>
    <property type="project" value="UniProtKB-KW"/>
</dbReference>
<dbReference type="SMART" id="SM00343">
    <property type="entry name" value="ZnF_C2HC"/>
    <property type="match status" value="2"/>
</dbReference>
<evidence type="ECO:0000256" key="2">
    <source>
        <dbReference type="SAM" id="MobiDB-lite"/>
    </source>
</evidence>
<feature type="region of interest" description="Disordered" evidence="2">
    <location>
        <begin position="120"/>
        <end position="149"/>
    </location>
</feature>
<dbReference type="SUPFAM" id="SSF57756">
    <property type="entry name" value="Retrovirus zinc finger-like domains"/>
    <property type="match status" value="1"/>
</dbReference>
<sequence length="164" mass="18487">MSVKRAVTVCSHDVALDILKGPLPPEDTVGSRTYLKQCYKLFQIFNNNSEVDPACYTQTDINNDMDAGNDLTKAQPSDTCFRCHKLGHWASECPEGHEPEWLAKQKCFLCGQQGHIQSACPKKSEKRQRKSKIMENKPPPVKRTWYSDSTSLPKQLSTLTAKKS</sequence>
<keyword evidence="1" id="KW-0863">Zinc-finger</keyword>
<dbReference type="Gene3D" id="4.10.60.10">
    <property type="entry name" value="Zinc finger, CCHC-type"/>
    <property type="match status" value="2"/>
</dbReference>
<comment type="caution">
    <text evidence="4">The sequence shown here is derived from an EMBL/GenBank/DDBJ whole genome shotgun (WGS) entry which is preliminary data.</text>
</comment>
<dbReference type="OrthoDB" id="427960at2759"/>
<evidence type="ECO:0000256" key="1">
    <source>
        <dbReference type="PROSITE-ProRule" id="PRU00047"/>
    </source>
</evidence>
<evidence type="ECO:0000313" key="4">
    <source>
        <dbReference type="EMBL" id="KAJ7380770.1"/>
    </source>
</evidence>
<gene>
    <name evidence="4" type="ORF">OS493_007148</name>
</gene>
<dbReference type="PROSITE" id="PS50158">
    <property type="entry name" value="ZF_CCHC"/>
    <property type="match status" value="2"/>
</dbReference>
<evidence type="ECO:0000259" key="3">
    <source>
        <dbReference type="PROSITE" id="PS50158"/>
    </source>
</evidence>
<feature type="domain" description="CCHC-type" evidence="3">
    <location>
        <begin position="80"/>
        <end position="95"/>
    </location>
</feature>
<keyword evidence="1" id="KW-0479">Metal-binding</keyword>
<name>A0A9W9ZG75_9CNID</name>
<dbReference type="Proteomes" id="UP001163046">
    <property type="component" value="Unassembled WGS sequence"/>
</dbReference>
<dbReference type="InterPro" id="IPR051714">
    <property type="entry name" value="Znf_CCHC_NABP"/>
</dbReference>